<dbReference type="Proteomes" id="UP000663877">
    <property type="component" value="Unassembled WGS sequence"/>
</dbReference>
<name>A0A816GHC2_9BILA</name>
<sequence>MPPSSILVNTGIPSFFWSIYEPLFRNLSEHLHVDMAIIDYNYTRLFKCVDLWRTEHIRRFKKELHEVTLDQKEFAIALEFYLQIDVDLFYMKTCSFRGAIQDISNKYLFCTHEPRARHNMAECGNCGLCYPKYDYIGETGRTLYDRIQVHRYHGNRIMHECFIGKENFKIAYPNVVKSDDTKSKDDMRLYRHSTECPSAIQMFLDENPLYWRFIPFSNDEVNQIDQSITMASRDILDKDDLREDKEIQKMLTNLPAPPPNYGFSQRQYHQQYSFFQTRKDQKTLFYKELDLYNAKIIAVLPEDASPVLRRVIEALFITHAETKLNSTGHLVSRNHTNTAVASPPDPVWCEGLVRRPIPTFSKTIDMIQPVSKRT</sequence>
<dbReference type="EMBL" id="CAJNOI010002973">
    <property type="protein sequence ID" value="CAF1500246.1"/>
    <property type="molecule type" value="Genomic_DNA"/>
</dbReference>
<protein>
    <submittedName>
        <fullName evidence="2">Uncharacterized protein</fullName>
    </submittedName>
</protein>
<evidence type="ECO:0000313" key="1">
    <source>
        <dbReference type="EMBL" id="CAF1500246.1"/>
    </source>
</evidence>
<dbReference type="OrthoDB" id="10335911at2759"/>
<reference evidence="2" key="1">
    <citation type="submission" date="2021-02" db="EMBL/GenBank/DDBJ databases">
        <authorList>
            <person name="Nowell W R."/>
        </authorList>
    </citation>
    <scope>NUCLEOTIDE SEQUENCE</scope>
</reference>
<organism evidence="2 3">
    <name type="scientific">Adineta steineri</name>
    <dbReference type="NCBI Taxonomy" id="433720"/>
    <lineage>
        <taxon>Eukaryota</taxon>
        <taxon>Metazoa</taxon>
        <taxon>Spiralia</taxon>
        <taxon>Gnathifera</taxon>
        <taxon>Rotifera</taxon>
        <taxon>Eurotatoria</taxon>
        <taxon>Bdelloidea</taxon>
        <taxon>Adinetida</taxon>
        <taxon>Adinetidae</taxon>
        <taxon>Adineta</taxon>
    </lineage>
</organism>
<proteinExistence type="predicted"/>
<accession>A0A816GHC2</accession>
<dbReference type="AlphaFoldDB" id="A0A816GHC2"/>
<dbReference type="Proteomes" id="UP000663832">
    <property type="component" value="Unassembled WGS sequence"/>
</dbReference>
<evidence type="ECO:0000313" key="3">
    <source>
        <dbReference type="Proteomes" id="UP000663832"/>
    </source>
</evidence>
<keyword evidence="3" id="KW-1185">Reference proteome</keyword>
<gene>
    <name evidence="1" type="ORF">BJG266_LOCUS43125</name>
    <name evidence="2" type="ORF">QVE165_LOCUS65744</name>
</gene>
<dbReference type="EMBL" id="CAJNOM010007080">
    <property type="protein sequence ID" value="CAF1673710.1"/>
    <property type="molecule type" value="Genomic_DNA"/>
</dbReference>
<evidence type="ECO:0000313" key="2">
    <source>
        <dbReference type="EMBL" id="CAF1673710.1"/>
    </source>
</evidence>
<comment type="caution">
    <text evidence="2">The sequence shown here is derived from an EMBL/GenBank/DDBJ whole genome shotgun (WGS) entry which is preliminary data.</text>
</comment>